<dbReference type="SMART" id="SM00671">
    <property type="entry name" value="SEL1"/>
    <property type="match status" value="4"/>
</dbReference>
<proteinExistence type="predicted"/>
<dbReference type="InterPro" id="IPR011990">
    <property type="entry name" value="TPR-like_helical_dom_sf"/>
</dbReference>
<reference evidence="1 2" key="1">
    <citation type="journal article" date="2020" name="Int. J. Syst. Evol. Microbiol.">
        <title>Novel acetic acid bacteria from cider fermentations: Acetobacter conturbans sp. nov. and Acetobacter fallax sp. nov.</title>
        <authorList>
            <person name="Sombolestani A.S."/>
            <person name="Cleenwerck I."/>
            <person name="Cnockaert M."/>
            <person name="Borremans W."/>
            <person name="Wieme A.D."/>
            <person name="De Vuyst L."/>
            <person name="Vandamme P."/>
        </authorList>
    </citation>
    <scope>NUCLEOTIDE SEQUENCE [LARGE SCALE GENOMIC DNA]</scope>
    <source>
        <strain evidence="1 2">LMG 1637</strain>
    </source>
</reference>
<sequence>MSASRSDMTGNDFSGSSEEICPCDQSVARASATRLSVESLLLLGQIALNRNDFSQAFTMFETAARSGDAKALNMLGRAYERGWGTVRNPNQAALCFYESATAGDGWAMFNLADLYLSGQGIQKDTVLAYNYYIGAARKGIGKALNMLGLLHEDGSIGSPDLQTASIFFQAASDAGDHWGALNLGRIYLFTGDQTQACASFHHALQVGKAEALEALTKLLSNIDDHSSTKTISDVILARIRLYKPGRSS</sequence>
<dbReference type="EMBL" id="WOSW01000001">
    <property type="protein sequence ID" value="NHO31363.1"/>
    <property type="molecule type" value="Genomic_DNA"/>
</dbReference>
<organism evidence="1 2">
    <name type="scientific">Acetobacter fallax</name>
    <dbReference type="NCBI Taxonomy" id="1737473"/>
    <lineage>
        <taxon>Bacteria</taxon>
        <taxon>Pseudomonadati</taxon>
        <taxon>Pseudomonadota</taxon>
        <taxon>Alphaproteobacteria</taxon>
        <taxon>Acetobacterales</taxon>
        <taxon>Acetobacteraceae</taxon>
        <taxon>Acetobacter</taxon>
    </lineage>
</organism>
<dbReference type="PANTHER" id="PTHR11102:SF147">
    <property type="entry name" value="SEL1L ADAPTOR SUBUNIT OF ERAD E3 UBIQUITIN LIGASE"/>
    <property type="match status" value="1"/>
</dbReference>
<comment type="caution">
    <text evidence="1">The sequence shown here is derived from an EMBL/GenBank/DDBJ whole genome shotgun (WGS) entry which is preliminary data.</text>
</comment>
<name>A0ABX0K962_9PROT</name>
<dbReference type="InterPro" id="IPR050767">
    <property type="entry name" value="Sel1_AlgK"/>
</dbReference>
<dbReference type="InterPro" id="IPR019734">
    <property type="entry name" value="TPR_rpt"/>
</dbReference>
<dbReference type="Pfam" id="PF13181">
    <property type="entry name" value="TPR_8"/>
    <property type="match status" value="1"/>
</dbReference>
<accession>A0ABX0K962</accession>
<dbReference type="Gene3D" id="1.25.40.10">
    <property type="entry name" value="Tetratricopeptide repeat domain"/>
    <property type="match status" value="1"/>
</dbReference>
<dbReference type="PANTHER" id="PTHR11102">
    <property type="entry name" value="SEL-1-LIKE PROTEIN"/>
    <property type="match status" value="1"/>
</dbReference>
<dbReference type="Pfam" id="PF08238">
    <property type="entry name" value="Sel1"/>
    <property type="match status" value="4"/>
</dbReference>
<gene>
    <name evidence="1" type="ORF">GOB84_02095</name>
</gene>
<evidence type="ECO:0000313" key="2">
    <source>
        <dbReference type="Proteomes" id="UP000615326"/>
    </source>
</evidence>
<dbReference type="SUPFAM" id="SSF81901">
    <property type="entry name" value="HCP-like"/>
    <property type="match status" value="1"/>
</dbReference>
<protein>
    <submittedName>
        <fullName evidence="1">Sel1 repeat family protein</fullName>
    </submittedName>
</protein>
<keyword evidence="2" id="KW-1185">Reference proteome</keyword>
<dbReference type="InterPro" id="IPR006597">
    <property type="entry name" value="Sel1-like"/>
</dbReference>
<evidence type="ECO:0000313" key="1">
    <source>
        <dbReference type="EMBL" id="NHO31363.1"/>
    </source>
</evidence>
<dbReference type="Proteomes" id="UP000615326">
    <property type="component" value="Unassembled WGS sequence"/>
</dbReference>